<dbReference type="SUPFAM" id="SSF52374">
    <property type="entry name" value="Nucleotidylyl transferase"/>
    <property type="match status" value="1"/>
</dbReference>
<dbReference type="Proteomes" id="UP000182783">
    <property type="component" value="Unassembled WGS sequence"/>
</dbReference>
<evidence type="ECO:0000313" key="5">
    <source>
        <dbReference type="Proteomes" id="UP000182783"/>
    </source>
</evidence>
<feature type="domain" description="Cytidyltransferase-like" evidence="3">
    <location>
        <begin position="664"/>
        <end position="772"/>
    </location>
</feature>
<dbReference type="InterPro" id="IPR050385">
    <property type="entry name" value="Archaeal_FAD_synthase"/>
</dbReference>
<dbReference type="InterPro" id="IPR029063">
    <property type="entry name" value="SAM-dependent_MTases_sf"/>
</dbReference>
<dbReference type="NCBIfam" id="TIGR00125">
    <property type="entry name" value="cyt_tran_rel"/>
    <property type="match status" value="1"/>
</dbReference>
<dbReference type="AlphaFoldDB" id="A0A1G9VN46"/>
<keyword evidence="1 4" id="KW-0808">Transferase</keyword>
<organism evidence="4 5">
    <name type="scientific">Paenibacillus jilunlii</name>
    <dbReference type="NCBI Taxonomy" id="682956"/>
    <lineage>
        <taxon>Bacteria</taxon>
        <taxon>Bacillati</taxon>
        <taxon>Bacillota</taxon>
        <taxon>Bacilli</taxon>
        <taxon>Bacillales</taxon>
        <taxon>Paenibacillaceae</taxon>
        <taxon>Paenibacillus</taxon>
    </lineage>
</organism>
<dbReference type="OrthoDB" id="9802794at2"/>
<evidence type="ECO:0000256" key="2">
    <source>
        <dbReference type="ARBA" id="ARBA00022695"/>
    </source>
</evidence>
<accession>A0A1G9VN46</accession>
<gene>
    <name evidence="4" type="ORF">SAMN05216191_11780</name>
</gene>
<protein>
    <submittedName>
        <fullName evidence="4">Cytidyltransferase-like domain-containing protein</fullName>
    </submittedName>
</protein>
<dbReference type="Pfam" id="PF01564">
    <property type="entry name" value="Spermine_synth"/>
    <property type="match status" value="1"/>
</dbReference>
<evidence type="ECO:0000256" key="1">
    <source>
        <dbReference type="ARBA" id="ARBA00022679"/>
    </source>
</evidence>
<name>A0A1G9VN46_9BACL</name>
<evidence type="ECO:0000259" key="3">
    <source>
        <dbReference type="Pfam" id="PF01467"/>
    </source>
</evidence>
<proteinExistence type="predicted"/>
<dbReference type="Gene3D" id="3.40.50.620">
    <property type="entry name" value="HUPs"/>
    <property type="match status" value="1"/>
</dbReference>
<sequence length="802" mass="92836">MVNGIPHPLNEIDADIGAYINSRPDNNFTDIIRKDKRLEVSRYLSDIPNGLFAWYPFESTSKVLVIGGFFGAFLMSVCRRCESIVVVEQDGYRAHFLKKRMNNVKNLSVINSDVIQYQKKSEQVFDYIIWAIDESNDSLSEKDYEIYFSAMKSLLAPKGKILAVIPNRMGVRFFCGERDIQSGLPFEGITDNHFGTHRFSRSELLNFLENMHFNSIKLYYPFPDYRNPQLIYTDDNPPSEDITERIKAYNPNNNERVLSEKNLYRILAQNNVLTSFSNYFIAECGNNVKSSNILYAAISSERSRSRGFATVICSDDKVRKIPIYDEGLQGLKELQSNAEEQIERKIPSLKISIENGIAVMDKIEAPTLSNYLRQLVDDKNAQAFFNCLDLLYKHILNSSDYTSNNSLSSMAQNEDWGPILKKAYVEMIPVNCFFFNEELLFFDQEYTTDDCPAGYVMFRAVNDIYNFIPETEQLIPLKQMQERYKLERLWNYFLKVENELSKKIVNRDIYTGRSMWMNDSERIYRSNRRTMKLSSDSLIKLFDPVSGLNDKSLVLFGSGKYADYFLDKYGQRYKTDFIIDNNKDNWGTVKRGIVVKSPYEASNLIYGTYRIVIAIANYQPIVEQLNSMGIYEDSYRIYQKSIDDLLPLTVADTISDGKYNIGYVTGAFDLFHIGHLNLLKRCKERSHYLIAGVLTDEIIETEKHKTPFIPFEERIEIVKQCKYVDRVVPVDKHNTNKIDAWKDLRYGCLFSGSDHDGELSWTRLQMQLRSLGAELEFFPYTQSTSSSMLQKALRKQITGQTQ</sequence>
<dbReference type="RefSeq" id="WP_143013537.1">
    <property type="nucleotide sequence ID" value="NZ_CP048429.1"/>
</dbReference>
<dbReference type="PANTHER" id="PTHR43793">
    <property type="entry name" value="FAD SYNTHASE"/>
    <property type="match status" value="1"/>
</dbReference>
<dbReference type="Gene3D" id="3.40.50.150">
    <property type="entry name" value="Vaccinia Virus protein VP39"/>
    <property type="match status" value="1"/>
</dbReference>
<reference evidence="4 5" key="1">
    <citation type="submission" date="2016-10" db="EMBL/GenBank/DDBJ databases">
        <authorList>
            <person name="de Groot N.N."/>
        </authorList>
    </citation>
    <scope>NUCLEOTIDE SEQUENCE [LARGE SCALE GENOMIC DNA]</scope>
    <source>
        <strain evidence="4 5">CGMCC 1.10239</strain>
    </source>
</reference>
<evidence type="ECO:0000313" key="4">
    <source>
        <dbReference type="EMBL" id="SDM73624.1"/>
    </source>
</evidence>
<dbReference type="GO" id="GO:0016779">
    <property type="term" value="F:nucleotidyltransferase activity"/>
    <property type="evidence" value="ECO:0007669"/>
    <property type="project" value="UniProtKB-KW"/>
</dbReference>
<dbReference type="SUPFAM" id="SSF53335">
    <property type="entry name" value="S-adenosyl-L-methionine-dependent methyltransferases"/>
    <property type="match status" value="1"/>
</dbReference>
<dbReference type="EMBL" id="FNGM01000017">
    <property type="protein sequence ID" value="SDM73624.1"/>
    <property type="molecule type" value="Genomic_DNA"/>
</dbReference>
<keyword evidence="2" id="KW-0548">Nucleotidyltransferase</keyword>
<dbReference type="InterPro" id="IPR014729">
    <property type="entry name" value="Rossmann-like_a/b/a_fold"/>
</dbReference>
<dbReference type="InterPro" id="IPR004821">
    <property type="entry name" value="Cyt_trans-like"/>
</dbReference>
<dbReference type="Pfam" id="PF01467">
    <property type="entry name" value="CTP_transf_like"/>
    <property type="match status" value="1"/>
</dbReference>
<dbReference type="PANTHER" id="PTHR43793:SF1">
    <property type="entry name" value="FAD SYNTHASE"/>
    <property type="match status" value="1"/>
</dbReference>